<evidence type="ECO:0000313" key="4">
    <source>
        <dbReference type="WBParaSite" id="EVEC_0000049501-mRNA-1"/>
    </source>
</evidence>
<dbReference type="EMBL" id="UXUI01000338">
    <property type="protein sequence ID" value="VDD85194.1"/>
    <property type="molecule type" value="Genomic_DNA"/>
</dbReference>
<dbReference type="Proteomes" id="UP000274131">
    <property type="component" value="Unassembled WGS sequence"/>
</dbReference>
<feature type="coiled-coil region" evidence="1">
    <location>
        <begin position="5"/>
        <end position="133"/>
    </location>
</feature>
<evidence type="ECO:0000313" key="3">
    <source>
        <dbReference type="Proteomes" id="UP000274131"/>
    </source>
</evidence>
<sequence length="168" mass="19434">MKALYHQVDEKYNKALKRLRVLEAEVAKRDSSSDSEGRLCRELKDLKVENKQLRLLKDMKEKSDKKLRKAEARAIKSEKSFERLQGEFDQLQEAYKKSLSSLSDVKAELEKCMREHSDKEEMLNCELEDLEKGNEEDFVKGAANDHNFSDSQGIDVYVEGSSYKCCIS</sequence>
<dbReference type="WBParaSite" id="EVEC_0000049501-mRNA-1">
    <property type="protein sequence ID" value="EVEC_0000049501-mRNA-1"/>
    <property type="gene ID" value="EVEC_0000049501"/>
</dbReference>
<organism evidence="4">
    <name type="scientific">Enterobius vermicularis</name>
    <name type="common">Human pinworm</name>
    <dbReference type="NCBI Taxonomy" id="51028"/>
    <lineage>
        <taxon>Eukaryota</taxon>
        <taxon>Metazoa</taxon>
        <taxon>Ecdysozoa</taxon>
        <taxon>Nematoda</taxon>
        <taxon>Chromadorea</taxon>
        <taxon>Rhabditida</taxon>
        <taxon>Spirurina</taxon>
        <taxon>Oxyuridomorpha</taxon>
        <taxon>Oxyuroidea</taxon>
        <taxon>Oxyuridae</taxon>
        <taxon>Enterobius</taxon>
    </lineage>
</organism>
<reference evidence="4" key="1">
    <citation type="submission" date="2017-02" db="UniProtKB">
        <authorList>
            <consortium name="WormBaseParasite"/>
        </authorList>
    </citation>
    <scope>IDENTIFICATION</scope>
</reference>
<keyword evidence="3" id="KW-1185">Reference proteome</keyword>
<accession>A0A0N4UTC2</accession>
<gene>
    <name evidence="2" type="ORF">EVEC_LOCUS337</name>
</gene>
<name>A0A0N4UTC2_ENTVE</name>
<evidence type="ECO:0000313" key="2">
    <source>
        <dbReference type="EMBL" id="VDD85194.1"/>
    </source>
</evidence>
<reference evidence="2 3" key="2">
    <citation type="submission" date="2018-10" db="EMBL/GenBank/DDBJ databases">
        <authorList>
            <consortium name="Pathogen Informatics"/>
        </authorList>
    </citation>
    <scope>NUCLEOTIDE SEQUENCE [LARGE SCALE GENOMIC DNA]</scope>
</reference>
<dbReference type="AlphaFoldDB" id="A0A0N4UTC2"/>
<protein>
    <submittedName>
        <fullName evidence="4">Endoplasmic reticulum transmembrane protein</fullName>
    </submittedName>
</protein>
<keyword evidence="1" id="KW-0175">Coiled coil</keyword>
<evidence type="ECO:0000256" key="1">
    <source>
        <dbReference type="SAM" id="Coils"/>
    </source>
</evidence>
<proteinExistence type="predicted"/>